<organism evidence="2 3">
    <name type="scientific">Coraliomargarita akajimensis (strain DSM 45221 / IAM 15411 / JCM 23193 / KCTC 12865 / 04OKA010-24)</name>
    <dbReference type="NCBI Taxonomy" id="583355"/>
    <lineage>
        <taxon>Bacteria</taxon>
        <taxon>Pseudomonadati</taxon>
        <taxon>Verrucomicrobiota</taxon>
        <taxon>Opitutia</taxon>
        <taxon>Puniceicoccales</taxon>
        <taxon>Coraliomargaritaceae</taxon>
        <taxon>Coraliomargarita</taxon>
    </lineage>
</organism>
<dbReference type="RefSeq" id="WP_013043544.1">
    <property type="nucleotide sequence ID" value="NC_014008.1"/>
</dbReference>
<dbReference type="KEGG" id="caa:Caka_1803"/>
<sequence>MRSVLVLTISGADRAGLVEQLADVIAAHSGNWEHCRMAHLAERFVGLLQLSVPAENQQELEVALRTIQDLDVMIAAGEELVREEPLRQMDLSVVGSDHPGIVRDVFHALASAGVNVEELSTKTYSAPDSGGMLFEAKARLACPRLLNRDELQEKLEAIAQDLMVDVEFFM</sequence>
<dbReference type="PANTHER" id="PTHR34875">
    <property type="entry name" value="UPF0237 PROTEIN MJ1558"/>
    <property type="match status" value="1"/>
</dbReference>
<feature type="domain" description="ACT" evidence="1">
    <location>
        <begin position="90"/>
        <end position="170"/>
    </location>
</feature>
<evidence type="ECO:0000313" key="3">
    <source>
        <dbReference type="Proteomes" id="UP000000925"/>
    </source>
</evidence>
<dbReference type="GO" id="GO:0006355">
    <property type="term" value="P:regulation of DNA-templated transcription"/>
    <property type="evidence" value="ECO:0007669"/>
    <property type="project" value="InterPro"/>
</dbReference>
<dbReference type="PIRSF" id="PIRSF028103">
    <property type="entry name" value="GcvR"/>
    <property type="match status" value="1"/>
</dbReference>
<keyword evidence="3" id="KW-1185">Reference proteome</keyword>
<dbReference type="Pfam" id="PF13740">
    <property type="entry name" value="ACT_6"/>
    <property type="match status" value="1"/>
</dbReference>
<dbReference type="STRING" id="583355.Caka_1803"/>
<evidence type="ECO:0000313" key="2">
    <source>
        <dbReference type="EMBL" id="ADE54822.1"/>
    </source>
</evidence>
<dbReference type="InterPro" id="IPR016867">
    <property type="entry name" value="GcvR"/>
</dbReference>
<dbReference type="eggNOG" id="COG2716">
    <property type="taxonomic scope" value="Bacteria"/>
</dbReference>
<dbReference type="InterPro" id="IPR050990">
    <property type="entry name" value="UPF0237/GcvR_regulator"/>
</dbReference>
<evidence type="ECO:0000259" key="1">
    <source>
        <dbReference type="PROSITE" id="PS51671"/>
    </source>
</evidence>
<dbReference type="HOGENOM" id="CLU_095322_2_1_0"/>
<dbReference type="InterPro" id="IPR045865">
    <property type="entry name" value="ACT-like_dom_sf"/>
</dbReference>
<dbReference type="Proteomes" id="UP000000925">
    <property type="component" value="Chromosome"/>
</dbReference>
<reference evidence="2 3" key="1">
    <citation type="journal article" date="2010" name="Stand. Genomic Sci.">
        <title>Complete genome sequence of Coraliomargarita akajimensis type strain (04OKA010-24).</title>
        <authorList>
            <person name="Mavromatis K."/>
            <person name="Abt B."/>
            <person name="Brambilla E."/>
            <person name="Lapidus A."/>
            <person name="Copeland A."/>
            <person name="Deshpande S."/>
            <person name="Nolan M."/>
            <person name="Lucas S."/>
            <person name="Tice H."/>
            <person name="Cheng J.F."/>
            <person name="Han C."/>
            <person name="Detter J.C."/>
            <person name="Woyke T."/>
            <person name="Goodwin L."/>
            <person name="Pitluck S."/>
            <person name="Held B."/>
            <person name="Brettin T."/>
            <person name="Tapia R."/>
            <person name="Ivanova N."/>
            <person name="Mikhailova N."/>
            <person name="Pati A."/>
            <person name="Liolios K."/>
            <person name="Chen A."/>
            <person name="Palaniappan K."/>
            <person name="Land M."/>
            <person name="Hauser L."/>
            <person name="Chang Y.J."/>
            <person name="Jeffries C.D."/>
            <person name="Rohde M."/>
            <person name="Goker M."/>
            <person name="Bristow J."/>
            <person name="Eisen J.A."/>
            <person name="Markowitz V."/>
            <person name="Hugenholtz P."/>
            <person name="Klenk H.P."/>
            <person name="Kyrpides N.C."/>
        </authorList>
    </citation>
    <scope>NUCLEOTIDE SEQUENCE [LARGE SCALE GENOMIC DNA]</scope>
    <source>
        <strain evidence="3">DSM 45221 / IAM 15411 / JCM 23193 / KCTC 12865</strain>
    </source>
</reference>
<accession>D5EK73</accession>
<gene>
    <name evidence="2" type="ordered locus">Caka_1803</name>
</gene>
<proteinExistence type="predicted"/>
<dbReference type="AlphaFoldDB" id="D5EK73"/>
<dbReference type="CDD" id="cd04869">
    <property type="entry name" value="ACT_GcvR_2"/>
    <property type="match status" value="1"/>
</dbReference>
<dbReference type="PANTHER" id="PTHR34875:SF6">
    <property type="entry name" value="UPF0237 PROTEIN MJ1558"/>
    <property type="match status" value="1"/>
</dbReference>
<dbReference type="Gene3D" id="3.30.70.260">
    <property type="match status" value="2"/>
</dbReference>
<dbReference type="EMBL" id="CP001998">
    <property type="protein sequence ID" value="ADE54822.1"/>
    <property type="molecule type" value="Genomic_DNA"/>
</dbReference>
<dbReference type="InterPro" id="IPR002912">
    <property type="entry name" value="ACT_dom"/>
</dbReference>
<dbReference type="PROSITE" id="PS51671">
    <property type="entry name" value="ACT"/>
    <property type="match status" value="1"/>
</dbReference>
<dbReference type="SUPFAM" id="SSF55021">
    <property type="entry name" value="ACT-like"/>
    <property type="match status" value="2"/>
</dbReference>
<name>D5EK73_CORAD</name>
<protein>
    <submittedName>
        <fullName evidence="2">Amino acid-binding ACT domain protein</fullName>
    </submittedName>
</protein>